<dbReference type="Pfam" id="PF01471">
    <property type="entry name" value="PG_binding_1"/>
    <property type="match status" value="1"/>
</dbReference>
<dbReference type="SUPFAM" id="SSF47090">
    <property type="entry name" value="PGBD-like"/>
    <property type="match status" value="1"/>
</dbReference>
<dbReference type="Proteomes" id="UP000617426">
    <property type="component" value="Unassembled WGS sequence"/>
</dbReference>
<feature type="compositionally biased region" description="Low complexity" evidence="1">
    <location>
        <begin position="356"/>
        <end position="373"/>
    </location>
</feature>
<evidence type="ECO:0000313" key="3">
    <source>
        <dbReference type="EMBL" id="MBB6335250.1"/>
    </source>
</evidence>
<reference evidence="3" key="1">
    <citation type="submission" date="2020-08" db="EMBL/GenBank/DDBJ databases">
        <title>Sequencing the genomes of 1000 actinobacteria strains.</title>
        <authorList>
            <person name="Klenk H.-P."/>
        </authorList>
    </citation>
    <scope>NUCLEOTIDE SEQUENCE</scope>
    <source>
        <strain evidence="3">DSM 10695</strain>
    </source>
</reference>
<dbReference type="EMBL" id="JACHMK010000001">
    <property type="protein sequence ID" value="MBB6335250.1"/>
    <property type="molecule type" value="Genomic_DNA"/>
</dbReference>
<feature type="region of interest" description="Disordered" evidence="1">
    <location>
        <begin position="351"/>
        <end position="373"/>
    </location>
</feature>
<sequence>MSAVRRLPRFLAAGLALLCFGALGGWSLHVLLAPPTPSETPSPYAIVTAETGTLGRMLTLNASAERTSGTTLPTQLEGTLTSLDAAEGEPKQIGDLLYTVDMNPVVLAHGEVPAYRELAEGMRGPDVAQLQGFLNTIGGYGLAEDGNFGAQTRNAVLDWNMGLGFANEASVPLGRLLFTSHVPTALTWAEGVDIGMPVRVGDAIAKTLQSEPRFTMTIPSGQLSIISAGMPASIAMGSSIWAARIGPITIDEETSEAKAQLVPVEGADSICGDECALIGVEGAKGLPTSITVVPEITGVIVPTAALRVDADAKTVLISEDGTLLPVEVLTSTQGRSVVSGIDEGTRVRVLADEGGAASPGDEPASDDSSSSAR</sequence>
<dbReference type="RefSeq" id="WP_184453543.1">
    <property type="nucleotide sequence ID" value="NZ_JACHMK010000001.1"/>
</dbReference>
<evidence type="ECO:0000259" key="2">
    <source>
        <dbReference type="Pfam" id="PF01471"/>
    </source>
</evidence>
<accession>A0A923E5Z8</accession>
<protein>
    <recommendedName>
        <fullName evidence="2">Peptidoglycan binding-like domain-containing protein</fullName>
    </recommendedName>
</protein>
<name>A0A923E5Z8_9ACTO</name>
<proteinExistence type="predicted"/>
<keyword evidence="4" id="KW-1185">Reference proteome</keyword>
<feature type="domain" description="Peptidoglycan binding-like" evidence="2">
    <location>
        <begin position="123"/>
        <end position="158"/>
    </location>
</feature>
<gene>
    <name evidence="3" type="ORF">HD592_001815</name>
</gene>
<comment type="caution">
    <text evidence="3">The sequence shown here is derived from an EMBL/GenBank/DDBJ whole genome shotgun (WGS) entry which is preliminary data.</text>
</comment>
<organism evidence="3 4">
    <name type="scientific">Schaalia hyovaginalis</name>
    <dbReference type="NCBI Taxonomy" id="29316"/>
    <lineage>
        <taxon>Bacteria</taxon>
        <taxon>Bacillati</taxon>
        <taxon>Actinomycetota</taxon>
        <taxon>Actinomycetes</taxon>
        <taxon>Actinomycetales</taxon>
        <taxon>Actinomycetaceae</taxon>
        <taxon>Schaalia</taxon>
    </lineage>
</organism>
<dbReference type="InterPro" id="IPR036366">
    <property type="entry name" value="PGBDSf"/>
</dbReference>
<evidence type="ECO:0000256" key="1">
    <source>
        <dbReference type="SAM" id="MobiDB-lite"/>
    </source>
</evidence>
<dbReference type="InterPro" id="IPR002477">
    <property type="entry name" value="Peptidoglycan-bd-like"/>
</dbReference>
<evidence type="ECO:0000313" key="4">
    <source>
        <dbReference type="Proteomes" id="UP000617426"/>
    </source>
</evidence>
<dbReference type="AlphaFoldDB" id="A0A923E5Z8"/>
<dbReference type="InterPro" id="IPR036365">
    <property type="entry name" value="PGBD-like_sf"/>
</dbReference>
<dbReference type="Gene3D" id="1.10.101.10">
    <property type="entry name" value="PGBD-like superfamily/PGBD"/>
    <property type="match status" value="1"/>
</dbReference>